<evidence type="ECO:0000256" key="3">
    <source>
        <dbReference type="HAMAP-Rule" id="MF_02037"/>
    </source>
</evidence>
<feature type="binding site" evidence="3">
    <location>
        <begin position="282"/>
        <end position="284"/>
    </location>
    <ligand>
        <name>L-histidine</name>
        <dbReference type="ChEBI" id="CHEBI:57595"/>
    </ligand>
</feature>
<dbReference type="InterPro" id="IPR051128">
    <property type="entry name" value="EgtD_Methyltrsf_superfamily"/>
</dbReference>
<evidence type="ECO:0000256" key="2">
    <source>
        <dbReference type="ARBA" id="ARBA00022679"/>
    </source>
</evidence>
<accession>A0A1H3R8C0</accession>
<sequence>MSIPLTNHLALEDAADALRADARAGLTATPKSLPPRWFYDERGSELFDEITRLPEYYPTRAERAVLAAHAAEIAAASGADVLVELGSGTSEKTRLLLDALHDAGTLRRFVPCDVDPSVLQAAGAAITAEYPGVAVEAVVGDFTRHLGELPRSGRRLVAFLGSTIGNLEPEARAAFLAELAGTLQPGDSFLLGTDLVKDAGRLVRAYDDAAGITAEFDRNVLRVLNRELGADFDPAAFDHVAVWDAEHEWMEMRLRSRTDQVVHVPGLDLDVRFAAGEEMRTEVSAKFRRERVEAELAAAGLRMTRWWTDPDGDFGVSLSRKDLLAPHPS</sequence>
<dbReference type="GO" id="GO:0032259">
    <property type="term" value="P:methylation"/>
    <property type="evidence" value="ECO:0007669"/>
    <property type="project" value="UniProtKB-KW"/>
</dbReference>
<evidence type="ECO:0000259" key="4">
    <source>
        <dbReference type="Pfam" id="PF10017"/>
    </source>
</evidence>
<comment type="subunit">
    <text evidence="3">Monomer.</text>
</comment>
<dbReference type="HAMAP" id="MF_02037">
    <property type="entry name" value="EgtD"/>
    <property type="match status" value="1"/>
</dbReference>
<dbReference type="InterPro" id="IPR029063">
    <property type="entry name" value="SAM-dependent_MTases_sf"/>
</dbReference>
<dbReference type="Gene3D" id="3.40.50.150">
    <property type="entry name" value="Vaccinia Virus protein VP39"/>
    <property type="match status" value="2"/>
</dbReference>
<protein>
    <recommendedName>
        <fullName evidence="3">Histidine N-alpha-methyltransferase</fullName>
        <ecNumber evidence="3">2.1.1.44</ecNumber>
    </recommendedName>
    <alternativeName>
        <fullName evidence="3">Histidine trimethyltransferase</fullName>
    </alternativeName>
</protein>
<dbReference type="InterPro" id="IPR017804">
    <property type="entry name" value="MeTrfase_EgtD-like"/>
</dbReference>
<dbReference type="OrthoDB" id="5289726at2"/>
<feature type="binding site" evidence="3">
    <location>
        <position position="206"/>
    </location>
    <ligand>
        <name>L-histidine</name>
        <dbReference type="ChEBI" id="CHEBI:57595"/>
    </ligand>
</feature>
<dbReference type="InterPro" id="IPR035094">
    <property type="entry name" value="EgtD"/>
</dbReference>
<evidence type="ECO:0000313" key="5">
    <source>
        <dbReference type="EMBL" id="SDZ22072.1"/>
    </source>
</evidence>
<evidence type="ECO:0000313" key="6">
    <source>
        <dbReference type="Proteomes" id="UP000198921"/>
    </source>
</evidence>
<feature type="binding site" evidence="3">
    <location>
        <position position="56"/>
    </location>
    <ligand>
        <name>L-histidine</name>
        <dbReference type="ChEBI" id="CHEBI:57595"/>
    </ligand>
</feature>
<dbReference type="InterPro" id="IPR032888">
    <property type="entry name" value="EgtD_Actinobacteria"/>
</dbReference>
<dbReference type="GO" id="GO:0008276">
    <property type="term" value="F:protein methyltransferase activity"/>
    <property type="evidence" value="ECO:0007669"/>
    <property type="project" value="InterPro"/>
</dbReference>
<comment type="similarity">
    <text evidence="3">Belongs to the methyltransferase superfamily. EgtD family.</text>
</comment>
<dbReference type="EC" id="2.1.1.44" evidence="3"/>
<dbReference type="InterPro" id="IPR019257">
    <property type="entry name" value="MeTrfase_dom"/>
</dbReference>
<dbReference type="GO" id="GO:0052706">
    <property type="term" value="F:L-histidine N(alpha)-methyltransferase activity"/>
    <property type="evidence" value="ECO:0007669"/>
    <property type="project" value="UniProtKB-UniRule"/>
</dbReference>
<dbReference type="GO" id="GO:0052699">
    <property type="term" value="P:ergothioneine biosynthetic process"/>
    <property type="evidence" value="ECO:0007669"/>
    <property type="project" value="UniProtKB-UniRule"/>
</dbReference>
<dbReference type="NCBIfam" id="TIGR03438">
    <property type="entry name" value="egtD_ergothio"/>
    <property type="match status" value="1"/>
</dbReference>
<keyword evidence="3" id="KW-0949">S-adenosyl-L-methionine</keyword>
<comment type="catalytic activity">
    <reaction evidence="3">
        <text>L-histidine + 3 S-adenosyl-L-methionine = hercynine + 3 S-adenosyl-L-homocysteine + 3 H(+)</text>
        <dbReference type="Rhea" id="RHEA:38471"/>
        <dbReference type="ChEBI" id="CHEBI:15378"/>
        <dbReference type="ChEBI" id="CHEBI:15781"/>
        <dbReference type="ChEBI" id="CHEBI:57595"/>
        <dbReference type="ChEBI" id="CHEBI:57856"/>
        <dbReference type="ChEBI" id="CHEBI:59789"/>
        <dbReference type="EC" id="2.1.1.44"/>
    </reaction>
</comment>
<keyword evidence="6" id="KW-1185">Reference proteome</keyword>
<dbReference type="EMBL" id="FNOT01000032">
    <property type="protein sequence ID" value="SDZ22072.1"/>
    <property type="molecule type" value="Genomic_DNA"/>
</dbReference>
<dbReference type="PANTHER" id="PTHR43397">
    <property type="entry name" value="ERGOTHIONEINE BIOSYNTHESIS PROTEIN 1"/>
    <property type="match status" value="1"/>
</dbReference>
<gene>
    <name evidence="3" type="primary">egtD</name>
    <name evidence="5" type="ORF">SAMN05660209_05085</name>
</gene>
<comment type="function">
    <text evidence="3">Catalyzes the SAM-dependent triple methylation of the alpha-amino group of histidine to form hercynine, a step in the biosynthesis pathway of ergothioneine.</text>
</comment>
<dbReference type="SUPFAM" id="SSF53335">
    <property type="entry name" value="S-adenosyl-L-methionine-dependent methyltransferases"/>
    <property type="match status" value="1"/>
</dbReference>
<dbReference type="RefSeq" id="WP_091162316.1">
    <property type="nucleotide sequence ID" value="NZ_FNOT01000032.1"/>
</dbReference>
<reference evidence="6" key="1">
    <citation type="submission" date="2016-10" db="EMBL/GenBank/DDBJ databases">
        <authorList>
            <person name="Varghese N."/>
            <person name="Submissions S."/>
        </authorList>
    </citation>
    <scope>NUCLEOTIDE SEQUENCE [LARGE SCALE GENOMIC DNA]</scope>
    <source>
        <strain evidence="6">DSM 45422</strain>
    </source>
</reference>
<dbReference type="PIRSF" id="PIRSF018005">
    <property type="entry name" value="UCP018005"/>
    <property type="match status" value="1"/>
</dbReference>
<evidence type="ECO:0000256" key="1">
    <source>
        <dbReference type="ARBA" id="ARBA00022603"/>
    </source>
</evidence>
<name>A0A1H3R8C0_9ACTN</name>
<dbReference type="PANTHER" id="PTHR43397:SF1">
    <property type="entry name" value="ERGOTHIONEINE BIOSYNTHESIS PROTEIN 1"/>
    <property type="match status" value="1"/>
</dbReference>
<keyword evidence="1 3" id="KW-0489">Methyltransferase</keyword>
<organism evidence="5 6">
    <name type="scientific">Geodermatophilus africanus</name>
    <dbReference type="NCBI Taxonomy" id="1137993"/>
    <lineage>
        <taxon>Bacteria</taxon>
        <taxon>Bacillati</taxon>
        <taxon>Actinomycetota</taxon>
        <taxon>Actinomycetes</taxon>
        <taxon>Geodermatophilales</taxon>
        <taxon>Geodermatophilaceae</taxon>
        <taxon>Geodermatophilus</taxon>
    </lineage>
</organism>
<keyword evidence="2 3" id="KW-0808">Transferase</keyword>
<dbReference type="STRING" id="1137993.SAMN05660209_05085"/>
<dbReference type="AlphaFoldDB" id="A0A1H3R8C0"/>
<feature type="binding site" evidence="3">
    <location>
        <position position="92"/>
    </location>
    <ligand>
        <name>S-adenosyl-L-methionine</name>
        <dbReference type="ChEBI" id="CHEBI:59789"/>
    </ligand>
</feature>
<dbReference type="Proteomes" id="UP000198921">
    <property type="component" value="Unassembled WGS sequence"/>
</dbReference>
<feature type="binding site" evidence="3">
    <location>
        <position position="113"/>
    </location>
    <ligand>
        <name>S-adenosyl-L-methionine</name>
        <dbReference type="ChEBI" id="CHEBI:59789"/>
    </ligand>
</feature>
<comment type="pathway">
    <text evidence="3">Amino-acid biosynthesis; ergothioneine biosynthesis.</text>
</comment>
<feature type="binding site" evidence="3">
    <location>
        <position position="166"/>
    </location>
    <ligand>
        <name>L-histidine</name>
        <dbReference type="ChEBI" id="CHEBI:57595"/>
    </ligand>
</feature>
<feature type="binding site" evidence="3">
    <location>
        <position position="86"/>
    </location>
    <ligand>
        <name>S-adenosyl-L-methionine</name>
        <dbReference type="ChEBI" id="CHEBI:59789"/>
    </ligand>
</feature>
<dbReference type="Pfam" id="PF10017">
    <property type="entry name" value="Methyltransf_33"/>
    <property type="match status" value="1"/>
</dbReference>
<feature type="binding site" evidence="3">
    <location>
        <begin position="141"/>
        <end position="142"/>
    </location>
    <ligand>
        <name>S-adenosyl-L-methionine</name>
        <dbReference type="ChEBI" id="CHEBI:59789"/>
    </ligand>
</feature>
<feature type="domain" description="Histidine-specific methyltransferase SAM-dependent" evidence="4">
    <location>
        <begin position="19"/>
        <end position="320"/>
    </location>
</feature>
<dbReference type="UniPathway" id="UPA01014"/>
<proteinExistence type="inferred from homology"/>